<dbReference type="EMBL" id="MU865324">
    <property type="protein sequence ID" value="KAK4227987.1"/>
    <property type="molecule type" value="Genomic_DNA"/>
</dbReference>
<keyword evidence="1" id="KW-0472">Membrane</keyword>
<evidence type="ECO:0000313" key="2">
    <source>
        <dbReference type="EMBL" id="KAK4227987.1"/>
    </source>
</evidence>
<protein>
    <submittedName>
        <fullName evidence="2">Uncharacterized protein</fullName>
    </submittedName>
</protein>
<dbReference type="AlphaFoldDB" id="A0AAN7H035"/>
<gene>
    <name evidence="2" type="ORF">QBC38DRAFT_454701</name>
</gene>
<feature type="transmembrane region" description="Helical" evidence="1">
    <location>
        <begin position="51"/>
        <end position="71"/>
    </location>
</feature>
<name>A0AAN7H035_9PEZI</name>
<proteinExistence type="predicted"/>
<evidence type="ECO:0000256" key="1">
    <source>
        <dbReference type="SAM" id="Phobius"/>
    </source>
</evidence>
<keyword evidence="1" id="KW-0812">Transmembrane</keyword>
<dbReference type="Proteomes" id="UP001301958">
    <property type="component" value="Unassembled WGS sequence"/>
</dbReference>
<comment type="caution">
    <text evidence="2">The sequence shown here is derived from an EMBL/GenBank/DDBJ whole genome shotgun (WGS) entry which is preliminary data.</text>
</comment>
<keyword evidence="1" id="KW-1133">Transmembrane helix</keyword>
<reference evidence="2" key="2">
    <citation type="submission" date="2023-05" db="EMBL/GenBank/DDBJ databases">
        <authorList>
            <consortium name="Lawrence Berkeley National Laboratory"/>
            <person name="Steindorff A."/>
            <person name="Hensen N."/>
            <person name="Bonometti L."/>
            <person name="Westerberg I."/>
            <person name="Brannstrom I.O."/>
            <person name="Guillou S."/>
            <person name="Cros-Aarteil S."/>
            <person name="Calhoun S."/>
            <person name="Haridas S."/>
            <person name="Kuo A."/>
            <person name="Mondo S."/>
            <person name="Pangilinan J."/>
            <person name="Riley R."/>
            <person name="Labutti K."/>
            <person name="Andreopoulos B."/>
            <person name="Lipzen A."/>
            <person name="Chen C."/>
            <person name="Yanf M."/>
            <person name="Daum C."/>
            <person name="Ng V."/>
            <person name="Clum A."/>
            <person name="Ohm R."/>
            <person name="Martin F."/>
            <person name="Silar P."/>
            <person name="Natvig D."/>
            <person name="Lalanne C."/>
            <person name="Gautier V."/>
            <person name="Ament-Velasquez S.L."/>
            <person name="Kruys A."/>
            <person name="Hutchinson M.I."/>
            <person name="Powell A.J."/>
            <person name="Barry K."/>
            <person name="Miller A.N."/>
            <person name="Grigoriev I.V."/>
            <person name="Debuchy R."/>
            <person name="Gladieux P."/>
            <person name="Thoren M.H."/>
            <person name="Johannesson H."/>
        </authorList>
    </citation>
    <scope>NUCLEOTIDE SEQUENCE</scope>
    <source>
        <strain evidence="2">CBS 990.96</strain>
    </source>
</reference>
<organism evidence="2 3">
    <name type="scientific">Podospora fimiseda</name>
    <dbReference type="NCBI Taxonomy" id="252190"/>
    <lineage>
        <taxon>Eukaryota</taxon>
        <taxon>Fungi</taxon>
        <taxon>Dikarya</taxon>
        <taxon>Ascomycota</taxon>
        <taxon>Pezizomycotina</taxon>
        <taxon>Sordariomycetes</taxon>
        <taxon>Sordariomycetidae</taxon>
        <taxon>Sordariales</taxon>
        <taxon>Podosporaceae</taxon>
        <taxon>Podospora</taxon>
    </lineage>
</organism>
<sequence>MDFQWLSSSFVNGVAPSPVVKESLEGGHRDLLLADLGLEGRLRYEVRGSNGWLYIVGVIISISYFEAAQAWSVTIDNRSQRGARERCNQELVFDLRMQLLTLVVVNNELCGKSREGGGKTGDAVW</sequence>
<reference evidence="2" key="1">
    <citation type="journal article" date="2023" name="Mol. Phylogenet. Evol.">
        <title>Genome-scale phylogeny and comparative genomics of the fungal order Sordariales.</title>
        <authorList>
            <person name="Hensen N."/>
            <person name="Bonometti L."/>
            <person name="Westerberg I."/>
            <person name="Brannstrom I.O."/>
            <person name="Guillou S."/>
            <person name="Cros-Aarteil S."/>
            <person name="Calhoun S."/>
            <person name="Haridas S."/>
            <person name="Kuo A."/>
            <person name="Mondo S."/>
            <person name="Pangilinan J."/>
            <person name="Riley R."/>
            <person name="LaButti K."/>
            <person name="Andreopoulos B."/>
            <person name="Lipzen A."/>
            <person name="Chen C."/>
            <person name="Yan M."/>
            <person name="Daum C."/>
            <person name="Ng V."/>
            <person name="Clum A."/>
            <person name="Steindorff A."/>
            <person name="Ohm R.A."/>
            <person name="Martin F."/>
            <person name="Silar P."/>
            <person name="Natvig D.O."/>
            <person name="Lalanne C."/>
            <person name="Gautier V."/>
            <person name="Ament-Velasquez S.L."/>
            <person name="Kruys A."/>
            <person name="Hutchinson M.I."/>
            <person name="Powell A.J."/>
            <person name="Barry K."/>
            <person name="Miller A.N."/>
            <person name="Grigoriev I.V."/>
            <person name="Debuchy R."/>
            <person name="Gladieux P."/>
            <person name="Hiltunen Thoren M."/>
            <person name="Johannesson H."/>
        </authorList>
    </citation>
    <scope>NUCLEOTIDE SEQUENCE</scope>
    <source>
        <strain evidence="2">CBS 990.96</strain>
    </source>
</reference>
<accession>A0AAN7H035</accession>
<evidence type="ECO:0000313" key="3">
    <source>
        <dbReference type="Proteomes" id="UP001301958"/>
    </source>
</evidence>
<keyword evidence="3" id="KW-1185">Reference proteome</keyword>